<dbReference type="NCBIfam" id="TIGR00229">
    <property type="entry name" value="sensory_box"/>
    <property type="match status" value="1"/>
</dbReference>
<dbReference type="InterPro" id="IPR035919">
    <property type="entry name" value="EAL_sf"/>
</dbReference>
<dbReference type="CDD" id="cd01948">
    <property type="entry name" value="EAL"/>
    <property type="match status" value="1"/>
</dbReference>
<feature type="transmembrane region" description="Helical" evidence="1">
    <location>
        <begin position="374"/>
        <end position="394"/>
    </location>
</feature>
<keyword evidence="1" id="KW-0812">Transmembrane</keyword>
<feature type="domain" description="EAL" evidence="4">
    <location>
        <begin position="744"/>
        <end position="999"/>
    </location>
</feature>
<dbReference type="PANTHER" id="PTHR44757:SF2">
    <property type="entry name" value="BIOFILM ARCHITECTURE MAINTENANCE PROTEIN MBAA"/>
    <property type="match status" value="1"/>
</dbReference>
<keyword evidence="1" id="KW-0472">Membrane</keyword>
<evidence type="ECO:0000259" key="4">
    <source>
        <dbReference type="PROSITE" id="PS50883"/>
    </source>
</evidence>
<dbReference type="SUPFAM" id="SSF141868">
    <property type="entry name" value="EAL domain-like"/>
    <property type="match status" value="1"/>
</dbReference>
<evidence type="ECO:0000313" key="6">
    <source>
        <dbReference type="EMBL" id="MDY0874170.1"/>
    </source>
</evidence>
<evidence type="ECO:0000259" key="2">
    <source>
        <dbReference type="PROSITE" id="PS50112"/>
    </source>
</evidence>
<dbReference type="SUPFAM" id="SSF55785">
    <property type="entry name" value="PYP-like sensor domain (PAS domain)"/>
    <property type="match status" value="1"/>
</dbReference>
<protein>
    <submittedName>
        <fullName evidence="6">EAL domain-containing protein</fullName>
    </submittedName>
</protein>
<dbReference type="Proteomes" id="UP001271769">
    <property type="component" value="Unassembled WGS sequence"/>
</dbReference>
<dbReference type="Pfam" id="PF05226">
    <property type="entry name" value="CHASE2"/>
    <property type="match status" value="1"/>
</dbReference>
<sequence length="1004" mass="110841">MLVSTFVAILHVWAPDSLERIERMALNSRFLLRGTETPSGDVVVVGYDEASNKALGRWPISRRLIAQAIDLVAADGAKTIAMDYLFIEPERDLPQDVRTRLSDLAKSLPADSPGANQATSLLASDSADQALAQAMKRAGNVLLPFSYSPDSGSNETPNWIVPWHYVRTKPACDATNTIQFSDKMQSPLPSLAAAAVLGGNVNVDNDIDGSPRSEYLATYFDDDCFPSLTVAAVAHFLGVDWQQVRIDLGAAVSLGPDRLIEMDPGNSVVVNYFGGESAFKTVSFSALLSGTVDPATFKNKLVLFGTNYQGGSDFVRSPFDNELPGVVRNAVMAERLIHGGNLFRPDWSAAVSLVAVFLLGGMSAYMARRLPTGFGVAGNAGLVLGWSVATYLALFPGGIWINWLYPVLSVVLNAGVQRTIRNVSDERERRRAEQSLRESEERYALAARGANDGLWDWDLINNKLFTSARWQQMLGLRASRLSGQPGDWFDRVHRDDIDIMRAAIDAHLKGSSTHFEQEMRMRHAEGNDRWMAIRGMAVRDATGRPTRFAGSMTDITARKKAEQDLLFNAFHSHLTKLPNRTLLVERTEQALQLWAKDSTSDVVVAILDIDRFGHYNETLGQKVGDDILITLARNLEERIRPEDTLAHLGEDEYAITRFIAGNVEEGVEELIVMLKTVLGQHMEIGGRPIEIEASIGYVLASQSAGAAGDELMRDANLALYRAKAQGRGQVVRFEPSMHQSAMKRFGLEADMKRAITAGDQFELFYQPIIALDDGHLHGFEALIRWRHPERGLISPVDFIPLAEDTDMIIDIGRKSIMDAARQIAAWMPAEGDPPQIAVNVSGKQFAAVGLVDDIERAIKVAGIPPHALKLEITESLIMDNPERTNEVLRRIIALGCKVSIDDFGTGYSSLSHLHRFPFHTLKVDRSFVMRINDSREGLEIVRVISSLAHILERDVVAEGVETEEQATELRRLGIQFGQGYMFAKPLPAGEASVFLARNRAKFQR</sequence>
<dbReference type="SMART" id="SM01080">
    <property type="entry name" value="CHASE2"/>
    <property type="match status" value="1"/>
</dbReference>
<dbReference type="PANTHER" id="PTHR44757">
    <property type="entry name" value="DIGUANYLATE CYCLASE DGCP"/>
    <property type="match status" value="1"/>
</dbReference>
<dbReference type="RefSeq" id="WP_320502643.1">
    <property type="nucleotide sequence ID" value="NZ_JAXCLX010000004.1"/>
</dbReference>
<gene>
    <name evidence="6" type="ORF">SMD31_19670</name>
</gene>
<dbReference type="InterPro" id="IPR029787">
    <property type="entry name" value="Nucleotide_cyclase"/>
</dbReference>
<dbReference type="SMART" id="SM00052">
    <property type="entry name" value="EAL"/>
    <property type="match status" value="1"/>
</dbReference>
<dbReference type="PROSITE" id="PS50887">
    <property type="entry name" value="GGDEF"/>
    <property type="match status" value="1"/>
</dbReference>
<organism evidence="6 7">
    <name type="scientific">Dongia rigui</name>
    <dbReference type="NCBI Taxonomy" id="940149"/>
    <lineage>
        <taxon>Bacteria</taxon>
        <taxon>Pseudomonadati</taxon>
        <taxon>Pseudomonadota</taxon>
        <taxon>Alphaproteobacteria</taxon>
        <taxon>Rhodospirillales</taxon>
        <taxon>Dongiaceae</taxon>
        <taxon>Dongia</taxon>
    </lineage>
</organism>
<dbReference type="SMART" id="SM00086">
    <property type="entry name" value="PAC"/>
    <property type="match status" value="1"/>
</dbReference>
<reference evidence="6 7" key="1">
    <citation type="journal article" date="2013" name="Antonie Van Leeuwenhoek">
        <title>Dongia rigui sp. nov., isolated from freshwater of a large wetland in Korea.</title>
        <authorList>
            <person name="Baik K.S."/>
            <person name="Hwang Y.M."/>
            <person name="Choi J.S."/>
            <person name="Kwon J."/>
            <person name="Seong C.N."/>
        </authorList>
    </citation>
    <scope>NUCLEOTIDE SEQUENCE [LARGE SCALE GENOMIC DNA]</scope>
    <source>
        <strain evidence="6 7">04SU4-P</strain>
    </source>
</reference>
<evidence type="ECO:0000259" key="3">
    <source>
        <dbReference type="PROSITE" id="PS50113"/>
    </source>
</evidence>
<dbReference type="PROSITE" id="PS50113">
    <property type="entry name" value="PAC"/>
    <property type="match status" value="1"/>
</dbReference>
<dbReference type="SMART" id="SM00267">
    <property type="entry name" value="GGDEF"/>
    <property type="match status" value="1"/>
</dbReference>
<dbReference type="InterPro" id="IPR013655">
    <property type="entry name" value="PAS_fold_3"/>
</dbReference>
<evidence type="ECO:0000256" key="1">
    <source>
        <dbReference type="SAM" id="Phobius"/>
    </source>
</evidence>
<dbReference type="InterPro" id="IPR043128">
    <property type="entry name" value="Rev_trsase/Diguanyl_cyclase"/>
</dbReference>
<keyword evidence="7" id="KW-1185">Reference proteome</keyword>
<dbReference type="InterPro" id="IPR001633">
    <property type="entry name" value="EAL_dom"/>
</dbReference>
<dbReference type="SMART" id="SM00091">
    <property type="entry name" value="PAS"/>
    <property type="match status" value="1"/>
</dbReference>
<dbReference type="InterPro" id="IPR052155">
    <property type="entry name" value="Biofilm_reg_signaling"/>
</dbReference>
<dbReference type="InterPro" id="IPR001610">
    <property type="entry name" value="PAC"/>
</dbReference>
<proteinExistence type="predicted"/>
<feature type="domain" description="PAC" evidence="3">
    <location>
        <begin position="515"/>
        <end position="567"/>
    </location>
</feature>
<dbReference type="PROSITE" id="PS50883">
    <property type="entry name" value="EAL"/>
    <property type="match status" value="1"/>
</dbReference>
<dbReference type="InterPro" id="IPR000700">
    <property type="entry name" value="PAS-assoc_C"/>
</dbReference>
<dbReference type="InterPro" id="IPR007890">
    <property type="entry name" value="CHASE2"/>
</dbReference>
<dbReference type="CDD" id="cd01949">
    <property type="entry name" value="GGDEF"/>
    <property type="match status" value="1"/>
</dbReference>
<dbReference type="Pfam" id="PF08447">
    <property type="entry name" value="PAS_3"/>
    <property type="match status" value="1"/>
</dbReference>
<dbReference type="EMBL" id="JAXCLX010000004">
    <property type="protein sequence ID" value="MDY0874170.1"/>
    <property type="molecule type" value="Genomic_DNA"/>
</dbReference>
<dbReference type="NCBIfam" id="TIGR00254">
    <property type="entry name" value="GGDEF"/>
    <property type="match status" value="1"/>
</dbReference>
<comment type="caution">
    <text evidence="6">The sequence shown here is derived from an EMBL/GenBank/DDBJ whole genome shotgun (WGS) entry which is preliminary data.</text>
</comment>
<feature type="domain" description="GGDEF" evidence="5">
    <location>
        <begin position="600"/>
        <end position="735"/>
    </location>
</feature>
<accession>A0ABU5E3H8</accession>
<dbReference type="Gene3D" id="3.20.20.450">
    <property type="entry name" value="EAL domain"/>
    <property type="match status" value="1"/>
</dbReference>
<keyword evidence="1" id="KW-1133">Transmembrane helix</keyword>
<dbReference type="Pfam" id="PF00563">
    <property type="entry name" value="EAL"/>
    <property type="match status" value="1"/>
</dbReference>
<evidence type="ECO:0000313" key="7">
    <source>
        <dbReference type="Proteomes" id="UP001271769"/>
    </source>
</evidence>
<dbReference type="InterPro" id="IPR000014">
    <property type="entry name" value="PAS"/>
</dbReference>
<feature type="transmembrane region" description="Helical" evidence="1">
    <location>
        <begin position="347"/>
        <end position="367"/>
    </location>
</feature>
<dbReference type="CDD" id="cd00130">
    <property type="entry name" value="PAS"/>
    <property type="match status" value="1"/>
</dbReference>
<name>A0ABU5E3H8_9PROT</name>
<dbReference type="SUPFAM" id="SSF55073">
    <property type="entry name" value="Nucleotide cyclase"/>
    <property type="match status" value="1"/>
</dbReference>
<dbReference type="InterPro" id="IPR000160">
    <property type="entry name" value="GGDEF_dom"/>
</dbReference>
<feature type="domain" description="PAS" evidence="2">
    <location>
        <begin position="439"/>
        <end position="511"/>
    </location>
</feature>
<evidence type="ECO:0000259" key="5">
    <source>
        <dbReference type="PROSITE" id="PS50887"/>
    </source>
</evidence>
<dbReference type="Gene3D" id="3.30.70.270">
    <property type="match status" value="1"/>
</dbReference>
<dbReference type="PROSITE" id="PS50112">
    <property type="entry name" value="PAS"/>
    <property type="match status" value="1"/>
</dbReference>
<dbReference type="Gene3D" id="3.30.450.20">
    <property type="entry name" value="PAS domain"/>
    <property type="match status" value="1"/>
</dbReference>
<dbReference type="Pfam" id="PF00990">
    <property type="entry name" value="GGDEF"/>
    <property type="match status" value="1"/>
</dbReference>
<dbReference type="InterPro" id="IPR035965">
    <property type="entry name" value="PAS-like_dom_sf"/>
</dbReference>